<gene>
    <name evidence="8" type="ORF">SLS62_002469</name>
</gene>
<keyword evidence="4 6" id="KW-0472">Membrane</keyword>
<evidence type="ECO:0000256" key="1">
    <source>
        <dbReference type="ARBA" id="ARBA00004141"/>
    </source>
</evidence>
<evidence type="ECO:0000256" key="5">
    <source>
        <dbReference type="SAM" id="MobiDB-lite"/>
    </source>
</evidence>
<evidence type="ECO:0000256" key="3">
    <source>
        <dbReference type="ARBA" id="ARBA00022989"/>
    </source>
</evidence>
<dbReference type="InterPro" id="IPR020846">
    <property type="entry name" value="MFS_dom"/>
</dbReference>
<dbReference type="PANTHER" id="PTHR23502:SF151">
    <property type="entry name" value="MAJOR FACILITATOR SUPERFAMILY (MFS) PROFILE DOMAIN-CONTAINING PROTEIN"/>
    <property type="match status" value="1"/>
</dbReference>
<dbReference type="Gene3D" id="1.20.1720.10">
    <property type="entry name" value="Multidrug resistance protein D"/>
    <property type="match status" value="1"/>
</dbReference>
<dbReference type="Proteomes" id="UP001320420">
    <property type="component" value="Unassembled WGS sequence"/>
</dbReference>
<accession>A0AAN9UUH4</accession>
<sequence length="500" mass="53798">MHFQHQKTSASKFWVATANVYFPLIDLLAGRYGVSVQSVNLTITAYLVVQGIAPSFWSPLSDAWGRRPVYLATFALFTLTSLGLSVVDRRYAALLVLRAVQSAGASGVISLAYASVADVVVHAERGAYLAPLLTITNLGPCVGPVVGGGLVLASGDPRWCFRALLSFGGPATLLIGWAMPETVRSVVGNGAVPAQGIWRTWQGFLVESRIVSAFKTAVLRQVGGKAMQQQPITRDRQQERELAQHEAANVGKTGRGKTTMPNLWPALRIVFYADTFLALRLAGSPSAIWFCVQTSISPIFSDQNGFNPLQVGLCFLAGGAGVIAAGFVAGRLMDRNYTHVAREAGFPVYRVRGDDMRDFPIERERSRGTVPIVVLSVGLIVGYGWLVEAKEHPAVPLVFQASIGCRCTTLHQTYGALIVDVFPEKTGAAAASKNIIRCTLAGILVAVLDFLVNAMGYGWTFTVLGLLDAVTCISVTVALNKWGKIWRDQRSRAQTSSVAP</sequence>
<feature type="transmembrane region" description="Helical" evidence="6">
    <location>
        <begin position="458"/>
        <end position="480"/>
    </location>
</feature>
<evidence type="ECO:0000256" key="4">
    <source>
        <dbReference type="ARBA" id="ARBA00023136"/>
    </source>
</evidence>
<dbReference type="EMBL" id="JAKJXP020000012">
    <property type="protein sequence ID" value="KAK7755535.1"/>
    <property type="molecule type" value="Genomic_DNA"/>
</dbReference>
<dbReference type="PANTHER" id="PTHR23502">
    <property type="entry name" value="MAJOR FACILITATOR SUPERFAMILY"/>
    <property type="match status" value="1"/>
</dbReference>
<organism evidence="8 9">
    <name type="scientific">Diatrype stigma</name>
    <dbReference type="NCBI Taxonomy" id="117547"/>
    <lineage>
        <taxon>Eukaryota</taxon>
        <taxon>Fungi</taxon>
        <taxon>Dikarya</taxon>
        <taxon>Ascomycota</taxon>
        <taxon>Pezizomycotina</taxon>
        <taxon>Sordariomycetes</taxon>
        <taxon>Xylariomycetidae</taxon>
        <taxon>Xylariales</taxon>
        <taxon>Diatrypaceae</taxon>
        <taxon>Diatrype</taxon>
    </lineage>
</organism>
<dbReference type="Gene3D" id="1.20.1250.20">
    <property type="entry name" value="MFS general substrate transporter like domains"/>
    <property type="match status" value="1"/>
</dbReference>
<dbReference type="InterPro" id="IPR036259">
    <property type="entry name" value="MFS_trans_sf"/>
</dbReference>
<dbReference type="GO" id="GO:0022857">
    <property type="term" value="F:transmembrane transporter activity"/>
    <property type="evidence" value="ECO:0007669"/>
    <property type="project" value="InterPro"/>
</dbReference>
<dbReference type="PROSITE" id="PS50850">
    <property type="entry name" value="MFS"/>
    <property type="match status" value="1"/>
</dbReference>
<dbReference type="InterPro" id="IPR011701">
    <property type="entry name" value="MFS"/>
</dbReference>
<evidence type="ECO:0000259" key="7">
    <source>
        <dbReference type="PROSITE" id="PS50850"/>
    </source>
</evidence>
<evidence type="ECO:0000313" key="8">
    <source>
        <dbReference type="EMBL" id="KAK7755535.1"/>
    </source>
</evidence>
<dbReference type="Pfam" id="PF07690">
    <property type="entry name" value="MFS_1"/>
    <property type="match status" value="1"/>
</dbReference>
<feature type="transmembrane region" description="Helical" evidence="6">
    <location>
        <begin position="94"/>
        <end position="116"/>
    </location>
</feature>
<feature type="transmembrane region" description="Helical" evidence="6">
    <location>
        <begin position="128"/>
        <end position="152"/>
    </location>
</feature>
<feature type="transmembrane region" description="Helical" evidence="6">
    <location>
        <begin position="309"/>
        <end position="329"/>
    </location>
</feature>
<feature type="transmembrane region" description="Helical" evidence="6">
    <location>
        <begin position="368"/>
        <end position="386"/>
    </location>
</feature>
<reference evidence="8 9" key="1">
    <citation type="submission" date="2024-02" db="EMBL/GenBank/DDBJ databases">
        <title>De novo assembly and annotation of 12 fungi associated with fruit tree decline syndrome in Ontario, Canada.</title>
        <authorList>
            <person name="Sulman M."/>
            <person name="Ellouze W."/>
            <person name="Ilyukhin E."/>
        </authorList>
    </citation>
    <scope>NUCLEOTIDE SEQUENCE [LARGE SCALE GENOMIC DNA]</scope>
    <source>
        <strain evidence="8 9">M11/M66-122</strain>
    </source>
</reference>
<evidence type="ECO:0000313" key="9">
    <source>
        <dbReference type="Proteomes" id="UP001320420"/>
    </source>
</evidence>
<comment type="subcellular location">
    <subcellularLocation>
        <location evidence="1">Membrane</location>
        <topology evidence="1">Multi-pass membrane protein</topology>
    </subcellularLocation>
</comment>
<evidence type="ECO:0000256" key="6">
    <source>
        <dbReference type="SAM" id="Phobius"/>
    </source>
</evidence>
<dbReference type="GO" id="GO:0005886">
    <property type="term" value="C:plasma membrane"/>
    <property type="evidence" value="ECO:0007669"/>
    <property type="project" value="TreeGrafter"/>
</dbReference>
<keyword evidence="9" id="KW-1185">Reference proteome</keyword>
<evidence type="ECO:0000256" key="2">
    <source>
        <dbReference type="ARBA" id="ARBA00022692"/>
    </source>
</evidence>
<proteinExistence type="predicted"/>
<protein>
    <recommendedName>
        <fullName evidence="7">Major facilitator superfamily (MFS) profile domain-containing protein</fullName>
    </recommendedName>
</protein>
<feature type="transmembrane region" description="Helical" evidence="6">
    <location>
        <begin position="69"/>
        <end position="87"/>
    </location>
</feature>
<dbReference type="SUPFAM" id="SSF103473">
    <property type="entry name" value="MFS general substrate transporter"/>
    <property type="match status" value="1"/>
</dbReference>
<feature type="compositionally biased region" description="Basic and acidic residues" evidence="5">
    <location>
        <begin position="233"/>
        <end position="244"/>
    </location>
</feature>
<keyword evidence="2 6" id="KW-0812">Transmembrane</keyword>
<comment type="caution">
    <text evidence="8">The sequence shown here is derived from an EMBL/GenBank/DDBJ whole genome shotgun (WGS) entry which is preliminary data.</text>
</comment>
<keyword evidence="3 6" id="KW-1133">Transmembrane helix</keyword>
<name>A0AAN9UUH4_9PEZI</name>
<feature type="domain" description="Major facilitator superfamily (MFS) profile" evidence="7">
    <location>
        <begin position="1"/>
        <end position="483"/>
    </location>
</feature>
<dbReference type="AlphaFoldDB" id="A0AAN9UUH4"/>
<feature type="transmembrane region" description="Helical" evidence="6">
    <location>
        <begin position="13"/>
        <end position="32"/>
    </location>
</feature>
<feature type="region of interest" description="Disordered" evidence="5">
    <location>
        <begin position="229"/>
        <end position="256"/>
    </location>
</feature>